<gene>
    <name evidence="1" type="ORF">H8E23_16715</name>
</gene>
<evidence type="ECO:0000313" key="1">
    <source>
        <dbReference type="EMBL" id="MBC8363029.1"/>
    </source>
</evidence>
<dbReference type="EMBL" id="JACNJH010000247">
    <property type="protein sequence ID" value="MBC8363029.1"/>
    <property type="molecule type" value="Genomic_DNA"/>
</dbReference>
<comment type="caution">
    <text evidence="1">The sequence shown here is derived from an EMBL/GenBank/DDBJ whole genome shotgun (WGS) entry which is preliminary data.</text>
</comment>
<evidence type="ECO:0000313" key="2">
    <source>
        <dbReference type="Proteomes" id="UP000603434"/>
    </source>
</evidence>
<name>A0A8J6NQJ5_9BACT</name>
<reference evidence="1 2" key="1">
    <citation type="submission" date="2020-08" db="EMBL/GenBank/DDBJ databases">
        <title>Bridging the membrane lipid divide: bacteria of the FCB group superphylum have the potential to synthesize archaeal ether lipids.</title>
        <authorList>
            <person name="Villanueva L."/>
            <person name="Von Meijenfeldt F.A.B."/>
            <person name="Westbye A.B."/>
            <person name="Yadav S."/>
            <person name="Hopmans E.C."/>
            <person name="Dutilh B.E."/>
            <person name="Sinninghe Damste J.S."/>
        </authorList>
    </citation>
    <scope>NUCLEOTIDE SEQUENCE [LARGE SCALE GENOMIC DNA]</scope>
    <source>
        <strain evidence="1">NIOZ-UU30</strain>
    </source>
</reference>
<accession>A0A8J6NQJ5</accession>
<proteinExistence type="predicted"/>
<organism evidence="1 2">
    <name type="scientific">Candidatus Desulfatibia profunda</name>
    <dbReference type="NCBI Taxonomy" id="2841695"/>
    <lineage>
        <taxon>Bacteria</taxon>
        <taxon>Pseudomonadati</taxon>
        <taxon>Thermodesulfobacteriota</taxon>
        <taxon>Desulfobacteria</taxon>
        <taxon>Desulfobacterales</taxon>
        <taxon>Desulfobacterales incertae sedis</taxon>
        <taxon>Candidatus Desulfatibia</taxon>
    </lineage>
</organism>
<dbReference type="Proteomes" id="UP000603434">
    <property type="component" value="Unassembled WGS sequence"/>
</dbReference>
<sequence>MKKEMGILKLKNGIEIDVSGGLRILELEDQILVIGQEMAIRVNSLQEGWEEIRKLKENEC</sequence>
<dbReference type="AlphaFoldDB" id="A0A8J6NQJ5"/>
<protein>
    <submittedName>
        <fullName evidence="1">Uncharacterized protein</fullName>
    </submittedName>
</protein>